<dbReference type="RefSeq" id="WP_071654916.1">
    <property type="nucleotide sequence ID" value="NZ_MLCF01000007.1"/>
</dbReference>
<dbReference type="PANTHER" id="PTHR42951:SF4">
    <property type="entry name" value="ACYL-COENZYME A THIOESTERASE MBLAC2"/>
    <property type="match status" value="1"/>
</dbReference>
<keyword evidence="2" id="KW-0378">Hydrolase</keyword>
<dbReference type="CDD" id="cd16282">
    <property type="entry name" value="metallo-hydrolase-like_MBL-fold"/>
    <property type="match status" value="1"/>
</dbReference>
<dbReference type="EMBL" id="MLCF01000007">
    <property type="protein sequence ID" value="OIV39074.1"/>
    <property type="molecule type" value="Genomic_DNA"/>
</dbReference>
<reference evidence="2 3" key="1">
    <citation type="submission" date="2016-10" db="EMBL/GenBank/DDBJ databases">
        <title>Genome sequence of Streptomyces gilvigriseus MUSC 26.</title>
        <authorList>
            <person name="Lee L.-H."/>
            <person name="Ser H.-L."/>
        </authorList>
    </citation>
    <scope>NUCLEOTIDE SEQUENCE [LARGE SCALE GENOMIC DNA]</scope>
    <source>
        <strain evidence="2 3">MUSC 26</strain>
    </source>
</reference>
<dbReference type="InterPro" id="IPR050855">
    <property type="entry name" value="NDM-1-like"/>
</dbReference>
<dbReference type="SUPFAM" id="SSF56281">
    <property type="entry name" value="Metallo-hydrolase/oxidoreductase"/>
    <property type="match status" value="1"/>
</dbReference>
<evidence type="ECO:0000313" key="2">
    <source>
        <dbReference type="EMBL" id="OIV39074.1"/>
    </source>
</evidence>
<evidence type="ECO:0000313" key="3">
    <source>
        <dbReference type="Proteomes" id="UP000243342"/>
    </source>
</evidence>
<dbReference type="SMART" id="SM00849">
    <property type="entry name" value="Lactamase_B"/>
    <property type="match status" value="1"/>
</dbReference>
<dbReference type="STRING" id="1428644.BIV57_02270"/>
<proteinExistence type="predicted"/>
<comment type="caution">
    <text evidence="2">The sequence shown here is derived from an EMBL/GenBank/DDBJ whole genome shotgun (WGS) entry which is preliminary data.</text>
</comment>
<sequence>MPTAIPRLQSLSADLHVWSPPQRGWGLANCGLIASAGSAVWIDAPYDAVLARAFREQSLALLAERGAPERIDRVLVTHPNGDHYWGTSAVPDAEVIATRSARDHLRLEPDPQALHALQATADPETATGAYLLAHFGDFDWDGIRPTAPALLIDGELELRVGAVTVLATAMPPAHTVGDLIVHLPELSTVFAGDLIFGSTAERPGDHPVHWAGPLANVIAGGERILATGAETVVPGHGPVLGREDVRAHLRYLEHLRGSAARLHAAGVPVAEAARRVLDEGRNPELGLPERLVVTLGAEYRHLDGSPHPVLLEEFARMTAFAAALRPAEHR</sequence>
<dbReference type="Gene3D" id="3.60.15.10">
    <property type="entry name" value="Ribonuclease Z/Hydroxyacylglutathione hydrolase-like"/>
    <property type="match status" value="1"/>
</dbReference>
<dbReference type="InterPro" id="IPR001279">
    <property type="entry name" value="Metallo-B-lactamas"/>
</dbReference>
<dbReference type="Pfam" id="PF00753">
    <property type="entry name" value="Lactamase_B"/>
    <property type="match status" value="1"/>
</dbReference>
<evidence type="ECO:0000259" key="1">
    <source>
        <dbReference type="SMART" id="SM00849"/>
    </source>
</evidence>
<dbReference type="GO" id="GO:0016787">
    <property type="term" value="F:hydrolase activity"/>
    <property type="evidence" value="ECO:0007669"/>
    <property type="project" value="UniProtKB-KW"/>
</dbReference>
<dbReference type="Proteomes" id="UP000243342">
    <property type="component" value="Unassembled WGS sequence"/>
</dbReference>
<feature type="domain" description="Metallo-beta-lactamase" evidence="1">
    <location>
        <begin position="27"/>
        <end position="236"/>
    </location>
</feature>
<organism evidence="2 3">
    <name type="scientific">Mangrovactinospora gilvigrisea</name>
    <dbReference type="NCBI Taxonomy" id="1428644"/>
    <lineage>
        <taxon>Bacteria</taxon>
        <taxon>Bacillati</taxon>
        <taxon>Actinomycetota</taxon>
        <taxon>Actinomycetes</taxon>
        <taxon>Kitasatosporales</taxon>
        <taxon>Streptomycetaceae</taxon>
        <taxon>Mangrovactinospora</taxon>
    </lineage>
</organism>
<name>A0A1J7CHG0_9ACTN</name>
<keyword evidence="3" id="KW-1185">Reference proteome</keyword>
<dbReference type="PANTHER" id="PTHR42951">
    <property type="entry name" value="METALLO-BETA-LACTAMASE DOMAIN-CONTAINING"/>
    <property type="match status" value="1"/>
</dbReference>
<accession>A0A1J7CHG0</accession>
<dbReference type="InterPro" id="IPR036866">
    <property type="entry name" value="RibonucZ/Hydroxyglut_hydro"/>
</dbReference>
<gene>
    <name evidence="2" type="ORF">BIV57_02270</name>
</gene>
<protein>
    <submittedName>
        <fullName evidence="2">MBL fold metallo-hydrolase</fullName>
    </submittedName>
</protein>
<dbReference type="OrthoDB" id="420651at2"/>
<dbReference type="AlphaFoldDB" id="A0A1J7CHG0"/>